<keyword evidence="3" id="KW-0812">Transmembrane</keyword>
<evidence type="ECO:0000259" key="10">
    <source>
        <dbReference type="PROSITE" id="PS50011"/>
    </source>
</evidence>
<evidence type="ECO:0000313" key="11">
    <source>
        <dbReference type="EMBL" id="PHT93145.1"/>
    </source>
</evidence>
<evidence type="ECO:0000256" key="2">
    <source>
        <dbReference type="ARBA" id="ARBA00022614"/>
    </source>
</evidence>
<dbReference type="Pfam" id="PF23598">
    <property type="entry name" value="LRR_14"/>
    <property type="match status" value="1"/>
</dbReference>
<dbReference type="FunFam" id="3.80.10.10:FF:000041">
    <property type="entry name" value="LRR receptor-like serine/threonine-protein kinase ERECTA"/>
    <property type="match status" value="2"/>
</dbReference>
<feature type="domain" description="Protein kinase" evidence="10">
    <location>
        <begin position="528"/>
        <end position="652"/>
    </location>
</feature>
<protein>
    <recommendedName>
        <fullName evidence="10">Protein kinase domain-containing protein</fullName>
    </recommendedName>
</protein>
<dbReference type="InterPro" id="IPR003591">
    <property type="entry name" value="Leu-rich_rpt_typical-subtyp"/>
</dbReference>
<evidence type="ECO:0000256" key="7">
    <source>
        <dbReference type="ARBA" id="ARBA00023136"/>
    </source>
</evidence>
<evidence type="ECO:0000256" key="8">
    <source>
        <dbReference type="ARBA" id="ARBA00023180"/>
    </source>
</evidence>
<sequence length="652" mass="72184">MVGIVLTVMMVAIDGGGGCCDVPLLDITYQDKATQTEIIEEDTLEKILNTLTTLSMKVDSMGNEIEKLKTNEDKLKSIATNQLTQQCAELCRSEDIKVPELEGDVGTLHKTHNIYQSTSAGSLPRDMWNLTKLQDLFLAGNNLTGSIPNEMKNLSSIRRLSLRRNELVGTLPSTLGNLSTLVMIDIGENKICGNIPQELGHLSSLEELYLGSNMLSGEVPHGIFNISSLKGLYLGINQFCGTLPDSISNATKLNFLDLGRNMFSGNVPIDLGVNLQQIQSINLQRNQFTNDPSTGELSFLISLSHCKFMTFLMIGDNQFRGTLPKSSLTNLSSSLERFIAYDCGIRGEIPVEIGNLTNLSWLTLGANELIGSIPQELGNLNKLQTLRMYENKLDGIIPQSLCNIKEMYFLDLRRNRLTGKVLGCLGNIYLDSNALSSSNELFGQIPSTIGQLQNLVNLSLDMNRLDGAIPKSFENLVSLEYLDLSHNNLSGQIPMSLTKLEHLIYLNVSFNELSGEIPDGGPFGTNNFEESNLIGKGSLGLVYKGTFTNGTVVAMKVFNAQVQAAFNRFDLECKVLRNIRHRNLVKVIRSCANLDFKALVLEYMPNGDLDYWLYSHKNFLDLIQRLKIMVDVACALKSNYIKAIHLSWSIVT</sequence>
<dbReference type="GO" id="GO:0005524">
    <property type="term" value="F:ATP binding"/>
    <property type="evidence" value="ECO:0007669"/>
    <property type="project" value="InterPro"/>
</dbReference>
<evidence type="ECO:0000313" key="12">
    <source>
        <dbReference type="Proteomes" id="UP000222542"/>
    </source>
</evidence>
<gene>
    <name evidence="11" type="ORF">T459_01027</name>
</gene>
<evidence type="ECO:0000256" key="5">
    <source>
        <dbReference type="ARBA" id="ARBA00022737"/>
    </source>
</evidence>
<keyword evidence="8" id="KW-0325">Glycoprotein</keyword>
<dbReference type="SUPFAM" id="SSF52058">
    <property type="entry name" value="L domain-like"/>
    <property type="match status" value="2"/>
</dbReference>
<keyword evidence="4 9" id="KW-0732">Signal</keyword>
<organism evidence="11 12">
    <name type="scientific">Capsicum annuum</name>
    <name type="common">Capsicum pepper</name>
    <dbReference type="NCBI Taxonomy" id="4072"/>
    <lineage>
        <taxon>Eukaryota</taxon>
        <taxon>Viridiplantae</taxon>
        <taxon>Streptophyta</taxon>
        <taxon>Embryophyta</taxon>
        <taxon>Tracheophyta</taxon>
        <taxon>Spermatophyta</taxon>
        <taxon>Magnoliopsida</taxon>
        <taxon>eudicotyledons</taxon>
        <taxon>Gunneridae</taxon>
        <taxon>Pentapetalae</taxon>
        <taxon>asterids</taxon>
        <taxon>lamiids</taxon>
        <taxon>Solanales</taxon>
        <taxon>Solanaceae</taxon>
        <taxon>Solanoideae</taxon>
        <taxon>Capsiceae</taxon>
        <taxon>Capsicum</taxon>
    </lineage>
</organism>
<dbReference type="SMART" id="SM00369">
    <property type="entry name" value="LRR_TYP"/>
    <property type="match status" value="7"/>
</dbReference>
<dbReference type="SMART" id="SM00220">
    <property type="entry name" value="S_TKc"/>
    <property type="match status" value="1"/>
</dbReference>
<dbReference type="PROSITE" id="PS51450">
    <property type="entry name" value="LRR"/>
    <property type="match status" value="1"/>
</dbReference>
<dbReference type="SMART" id="SM00365">
    <property type="entry name" value="LRR_SD22"/>
    <property type="match status" value="5"/>
</dbReference>
<evidence type="ECO:0000256" key="9">
    <source>
        <dbReference type="SAM" id="SignalP"/>
    </source>
</evidence>
<dbReference type="FunFam" id="3.80.10.10:FF:000095">
    <property type="entry name" value="LRR receptor-like serine/threonine-protein kinase GSO1"/>
    <property type="match status" value="1"/>
</dbReference>
<dbReference type="AlphaFoldDB" id="A0A2G3AFY0"/>
<evidence type="ECO:0000256" key="6">
    <source>
        <dbReference type="ARBA" id="ARBA00022989"/>
    </source>
</evidence>
<dbReference type="OMA" id="CNIKEMY"/>
<dbReference type="PANTHER" id="PTHR27008:SF555">
    <property type="entry name" value="PROTEIN KINASE DOMAIN-CONTAINING PROTEIN"/>
    <property type="match status" value="1"/>
</dbReference>
<name>A0A2G3AFY0_CAPAN</name>
<evidence type="ECO:0000256" key="3">
    <source>
        <dbReference type="ARBA" id="ARBA00022692"/>
    </source>
</evidence>
<dbReference type="GO" id="GO:0004674">
    <property type="term" value="F:protein serine/threonine kinase activity"/>
    <property type="evidence" value="ECO:0007669"/>
    <property type="project" value="UniProtKB-EC"/>
</dbReference>
<dbReference type="Pfam" id="PF13855">
    <property type="entry name" value="LRR_8"/>
    <property type="match status" value="2"/>
</dbReference>
<dbReference type="EMBL" id="AYRZ02000001">
    <property type="protein sequence ID" value="PHT93145.1"/>
    <property type="molecule type" value="Genomic_DNA"/>
</dbReference>
<dbReference type="GO" id="GO:0016020">
    <property type="term" value="C:membrane"/>
    <property type="evidence" value="ECO:0007669"/>
    <property type="project" value="UniProtKB-SubCell"/>
</dbReference>
<dbReference type="GO" id="GO:0051707">
    <property type="term" value="P:response to other organism"/>
    <property type="evidence" value="ECO:0007669"/>
    <property type="project" value="UniProtKB-ARBA"/>
</dbReference>
<keyword evidence="2" id="KW-0433">Leucine-rich repeat</keyword>
<dbReference type="InterPro" id="IPR001611">
    <property type="entry name" value="Leu-rich_rpt"/>
</dbReference>
<dbReference type="InterPro" id="IPR051809">
    <property type="entry name" value="Plant_receptor-like_S/T_kinase"/>
</dbReference>
<comment type="caution">
    <text evidence="11">The sequence shown here is derived from an EMBL/GenBank/DDBJ whole genome shotgun (WGS) entry which is preliminary data.</text>
</comment>
<dbReference type="Gene3D" id="3.80.10.10">
    <property type="entry name" value="Ribonuclease Inhibitor"/>
    <property type="match status" value="3"/>
</dbReference>
<comment type="subcellular location">
    <subcellularLocation>
        <location evidence="1">Membrane</location>
        <topology evidence="1">Single-pass membrane protein</topology>
    </subcellularLocation>
</comment>
<dbReference type="PROSITE" id="PS50011">
    <property type="entry name" value="PROTEIN_KINASE_DOM"/>
    <property type="match status" value="1"/>
</dbReference>
<dbReference type="Pfam" id="PF07714">
    <property type="entry name" value="PK_Tyr_Ser-Thr"/>
    <property type="match status" value="1"/>
</dbReference>
<evidence type="ECO:0000256" key="4">
    <source>
        <dbReference type="ARBA" id="ARBA00022729"/>
    </source>
</evidence>
<proteinExistence type="predicted"/>
<keyword evidence="12" id="KW-1185">Reference proteome</keyword>
<dbReference type="Gramene" id="PHT93145">
    <property type="protein sequence ID" value="PHT93145"/>
    <property type="gene ID" value="T459_01027"/>
</dbReference>
<dbReference type="Gene3D" id="1.10.510.10">
    <property type="entry name" value="Transferase(Phosphotransferase) domain 1"/>
    <property type="match status" value="1"/>
</dbReference>
<dbReference type="SUPFAM" id="SSF56112">
    <property type="entry name" value="Protein kinase-like (PK-like)"/>
    <property type="match status" value="1"/>
</dbReference>
<dbReference type="Proteomes" id="UP000222542">
    <property type="component" value="Unassembled WGS sequence"/>
</dbReference>
<dbReference type="InterPro" id="IPR011009">
    <property type="entry name" value="Kinase-like_dom_sf"/>
</dbReference>
<reference evidence="11 12" key="1">
    <citation type="journal article" date="2014" name="Nat. Genet.">
        <title>Genome sequence of the hot pepper provides insights into the evolution of pungency in Capsicum species.</title>
        <authorList>
            <person name="Kim S."/>
            <person name="Park M."/>
            <person name="Yeom S.I."/>
            <person name="Kim Y.M."/>
            <person name="Lee J.M."/>
            <person name="Lee H.A."/>
            <person name="Seo E."/>
            <person name="Choi J."/>
            <person name="Cheong K."/>
            <person name="Kim K.T."/>
            <person name="Jung K."/>
            <person name="Lee G.W."/>
            <person name="Oh S.K."/>
            <person name="Bae C."/>
            <person name="Kim S.B."/>
            <person name="Lee H.Y."/>
            <person name="Kim S.Y."/>
            <person name="Kim M.S."/>
            <person name="Kang B.C."/>
            <person name="Jo Y.D."/>
            <person name="Yang H.B."/>
            <person name="Jeong H.J."/>
            <person name="Kang W.H."/>
            <person name="Kwon J.K."/>
            <person name="Shin C."/>
            <person name="Lim J.Y."/>
            <person name="Park J.H."/>
            <person name="Huh J.H."/>
            <person name="Kim J.S."/>
            <person name="Kim B.D."/>
            <person name="Cohen O."/>
            <person name="Paran I."/>
            <person name="Suh M.C."/>
            <person name="Lee S.B."/>
            <person name="Kim Y.K."/>
            <person name="Shin Y."/>
            <person name="Noh S.J."/>
            <person name="Park J."/>
            <person name="Seo Y.S."/>
            <person name="Kwon S.Y."/>
            <person name="Kim H.A."/>
            <person name="Park J.M."/>
            <person name="Kim H.J."/>
            <person name="Choi S.B."/>
            <person name="Bosland P.W."/>
            <person name="Reeves G."/>
            <person name="Jo S.H."/>
            <person name="Lee B.W."/>
            <person name="Cho H.T."/>
            <person name="Choi H.S."/>
            <person name="Lee M.S."/>
            <person name="Yu Y."/>
            <person name="Do Choi Y."/>
            <person name="Park B.S."/>
            <person name="van Deynze A."/>
            <person name="Ashrafi H."/>
            <person name="Hill T."/>
            <person name="Kim W.T."/>
            <person name="Pai H.S."/>
            <person name="Ahn H.K."/>
            <person name="Yeam I."/>
            <person name="Giovannoni J.J."/>
            <person name="Rose J.K."/>
            <person name="Sorensen I."/>
            <person name="Lee S.J."/>
            <person name="Kim R.W."/>
            <person name="Choi I.Y."/>
            <person name="Choi B.S."/>
            <person name="Lim J.S."/>
            <person name="Lee Y.H."/>
            <person name="Choi D."/>
        </authorList>
    </citation>
    <scope>NUCLEOTIDE SEQUENCE [LARGE SCALE GENOMIC DNA]</scope>
    <source>
        <strain evidence="12">cv. CM334</strain>
    </source>
</reference>
<keyword evidence="7" id="KW-0472">Membrane</keyword>
<dbReference type="InterPro" id="IPR000719">
    <property type="entry name" value="Prot_kinase_dom"/>
</dbReference>
<keyword evidence="5" id="KW-0677">Repeat</keyword>
<feature type="signal peptide" evidence="9">
    <location>
        <begin position="1"/>
        <end position="18"/>
    </location>
</feature>
<keyword evidence="6" id="KW-1133">Transmembrane helix</keyword>
<evidence type="ECO:0000256" key="1">
    <source>
        <dbReference type="ARBA" id="ARBA00004167"/>
    </source>
</evidence>
<dbReference type="InterPro" id="IPR055414">
    <property type="entry name" value="LRR_R13L4/SHOC2-like"/>
</dbReference>
<dbReference type="InterPro" id="IPR032675">
    <property type="entry name" value="LRR_dom_sf"/>
</dbReference>
<feature type="chain" id="PRO_5013646432" description="Protein kinase domain-containing protein" evidence="9">
    <location>
        <begin position="19"/>
        <end position="652"/>
    </location>
</feature>
<dbReference type="PANTHER" id="PTHR27008">
    <property type="entry name" value="OS04G0122200 PROTEIN"/>
    <property type="match status" value="1"/>
</dbReference>
<dbReference type="GO" id="GO:0006952">
    <property type="term" value="P:defense response"/>
    <property type="evidence" value="ECO:0007669"/>
    <property type="project" value="UniProtKB-ARBA"/>
</dbReference>
<accession>A0A2G3AFY0</accession>
<dbReference type="InterPro" id="IPR001245">
    <property type="entry name" value="Ser-Thr/Tyr_kinase_cat_dom"/>
</dbReference>
<reference evidence="11 12" key="2">
    <citation type="journal article" date="2017" name="Genome Biol.">
        <title>New reference genome sequences of hot pepper reveal the massive evolution of plant disease-resistance genes by retroduplication.</title>
        <authorList>
            <person name="Kim S."/>
            <person name="Park J."/>
            <person name="Yeom S.I."/>
            <person name="Kim Y.M."/>
            <person name="Seo E."/>
            <person name="Kim K.T."/>
            <person name="Kim M.S."/>
            <person name="Lee J.M."/>
            <person name="Cheong K."/>
            <person name="Shin H.S."/>
            <person name="Kim S.B."/>
            <person name="Han K."/>
            <person name="Lee J."/>
            <person name="Park M."/>
            <person name="Lee H.A."/>
            <person name="Lee H.Y."/>
            <person name="Lee Y."/>
            <person name="Oh S."/>
            <person name="Lee J.H."/>
            <person name="Choi E."/>
            <person name="Choi E."/>
            <person name="Lee S.E."/>
            <person name="Jeon J."/>
            <person name="Kim H."/>
            <person name="Choi G."/>
            <person name="Song H."/>
            <person name="Lee J."/>
            <person name="Lee S.C."/>
            <person name="Kwon J.K."/>
            <person name="Lee H.Y."/>
            <person name="Koo N."/>
            <person name="Hong Y."/>
            <person name="Kim R.W."/>
            <person name="Kang W.H."/>
            <person name="Huh J.H."/>
            <person name="Kang B.C."/>
            <person name="Yang T.J."/>
            <person name="Lee Y.H."/>
            <person name="Bennetzen J.L."/>
            <person name="Choi D."/>
        </authorList>
    </citation>
    <scope>NUCLEOTIDE SEQUENCE [LARGE SCALE GENOMIC DNA]</scope>
    <source>
        <strain evidence="12">cv. CM334</strain>
    </source>
</reference>